<gene>
    <name evidence="2" type="primary">dtd</name>
    <name evidence="3" type="ORF">DAY19_06470</name>
</gene>
<reference evidence="4" key="1">
    <citation type="journal article" date="2019" name="Int. J. Syst. Evol. Microbiol.">
        <title>Halobacteriovorax valvorus sp. nov., a novel prokaryotic predator isolated from coastal seawater of China.</title>
        <authorList>
            <person name="Chen M.-X."/>
        </authorList>
    </citation>
    <scope>NUCLEOTIDE SEQUENCE [LARGE SCALE GENOMIC DNA]</scope>
    <source>
        <strain evidence="4">BL9</strain>
    </source>
</reference>
<keyword evidence="2" id="KW-0963">Cytoplasm</keyword>
<dbReference type="InterPro" id="IPR003732">
    <property type="entry name" value="Daa-tRNA_deacyls_DTD"/>
</dbReference>
<dbReference type="EMBL" id="QDKL01000002">
    <property type="protein sequence ID" value="RZF21325.1"/>
    <property type="molecule type" value="Genomic_DNA"/>
</dbReference>
<evidence type="ECO:0000313" key="3">
    <source>
        <dbReference type="EMBL" id="RZF21325.1"/>
    </source>
</evidence>
<organism evidence="3 4">
    <name type="scientific">Halobacteriovorax vibrionivorans</name>
    <dbReference type="NCBI Taxonomy" id="2152716"/>
    <lineage>
        <taxon>Bacteria</taxon>
        <taxon>Pseudomonadati</taxon>
        <taxon>Bdellovibrionota</taxon>
        <taxon>Bacteriovoracia</taxon>
        <taxon>Bacteriovoracales</taxon>
        <taxon>Halobacteriovoraceae</taxon>
        <taxon>Halobacteriovorax</taxon>
    </lineage>
</organism>
<dbReference type="EC" id="3.1.1.96" evidence="2"/>
<dbReference type="NCBIfam" id="TIGR00256">
    <property type="entry name" value="D-aminoacyl-tRNA deacylase"/>
    <property type="match status" value="1"/>
</dbReference>
<proteinExistence type="inferred from homology"/>
<comment type="similarity">
    <text evidence="1 2">Belongs to the DTD family.</text>
</comment>
<comment type="subcellular location">
    <subcellularLocation>
        <location evidence="2">Cytoplasm</location>
    </subcellularLocation>
</comment>
<dbReference type="Proteomes" id="UP000443582">
    <property type="component" value="Unassembled WGS sequence"/>
</dbReference>
<dbReference type="Pfam" id="PF02580">
    <property type="entry name" value="Tyr_Deacylase"/>
    <property type="match status" value="1"/>
</dbReference>
<keyword evidence="4" id="KW-1185">Reference proteome</keyword>
<dbReference type="RefSeq" id="WP_114706393.1">
    <property type="nucleotide sequence ID" value="NZ_QDKL01000002.1"/>
</dbReference>
<keyword evidence="2" id="KW-0820">tRNA-binding</keyword>
<evidence type="ECO:0000256" key="1">
    <source>
        <dbReference type="ARBA" id="ARBA00009673"/>
    </source>
</evidence>
<comment type="function">
    <text evidence="2">An aminoacyl-tRNA editing enzyme that deacylates mischarged D-aminoacyl-tRNAs. Also deacylates mischarged glycyl-tRNA(Ala), protecting cells against glycine mischarging by AlaRS. Acts via tRNA-based rather than protein-based catalysis; rejects L-amino acids rather than detecting D-amino acids in the active site. By recycling D-aminoacyl-tRNA to D-amino acids and free tRNA molecules, this enzyme counteracts the toxicity associated with the formation of D-aminoacyl-tRNA entities in vivo and helps enforce protein L-homochirality.</text>
</comment>
<comment type="domain">
    <text evidence="2">A Gly-cisPro motif from one monomer fits into the active site of the other monomer to allow specific chiral rejection of L-amino acids.</text>
</comment>
<evidence type="ECO:0000256" key="2">
    <source>
        <dbReference type="HAMAP-Rule" id="MF_00518"/>
    </source>
</evidence>
<dbReference type="HAMAP" id="MF_00518">
    <property type="entry name" value="Deacylase_Dtd"/>
    <property type="match status" value="1"/>
</dbReference>
<comment type="catalytic activity">
    <reaction evidence="2">
        <text>a D-aminoacyl-tRNA + H2O = a tRNA + a D-alpha-amino acid + H(+)</text>
        <dbReference type="Rhea" id="RHEA:13953"/>
        <dbReference type="Rhea" id="RHEA-COMP:10123"/>
        <dbReference type="Rhea" id="RHEA-COMP:10124"/>
        <dbReference type="ChEBI" id="CHEBI:15377"/>
        <dbReference type="ChEBI" id="CHEBI:15378"/>
        <dbReference type="ChEBI" id="CHEBI:59871"/>
        <dbReference type="ChEBI" id="CHEBI:78442"/>
        <dbReference type="ChEBI" id="CHEBI:79333"/>
        <dbReference type="EC" id="3.1.1.96"/>
    </reaction>
</comment>
<keyword evidence="2" id="KW-0694">RNA-binding</keyword>
<dbReference type="PANTHER" id="PTHR10472:SF5">
    <property type="entry name" value="D-AMINOACYL-TRNA DEACYLASE 1"/>
    <property type="match status" value="1"/>
</dbReference>
<dbReference type="EC" id="3.1.1.-" evidence="2"/>
<feature type="short sequence motif" description="Gly-cisPro motif, important for rejection of L-amino acids" evidence="2">
    <location>
        <begin position="136"/>
        <end position="137"/>
    </location>
</feature>
<dbReference type="GO" id="GO:0051499">
    <property type="term" value="F:D-aminoacyl-tRNA deacylase activity"/>
    <property type="evidence" value="ECO:0007669"/>
    <property type="project" value="UniProtKB-EC"/>
</dbReference>
<comment type="catalytic activity">
    <reaction evidence="2">
        <text>glycyl-tRNA(Ala) + H2O = tRNA(Ala) + glycine + H(+)</text>
        <dbReference type="Rhea" id="RHEA:53744"/>
        <dbReference type="Rhea" id="RHEA-COMP:9657"/>
        <dbReference type="Rhea" id="RHEA-COMP:13640"/>
        <dbReference type="ChEBI" id="CHEBI:15377"/>
        <dbReference type="ChEBI" id="CHEBI:15378"/>
        <dbReference type="ChEBI" id="CHEBI:57305"/>
        <dbReference type="ChEBI" id="CHEBI:78442"/>
        <dbReference type="ChEBI" id="CHEBI:78522"/>
    </reaction>
</comment>
<name>A0ABY0IEF0_9BACT</name>
<dbReference type="SUPFAM" id="SSF69500">
    <property type="entry name" value="DTD-like"/>
    <property type="match status" value="1"/>
</dbReference>
<evidence type="ECO:0000313" key="4">
    <source>
        <dbReference type="Proteomes" id="UP000443582"/>
    </source>
</evidence>
<dbReference type="Gene3D" id="3.50.80.10">
    <property type="entry name" value="D-tyrosyl-tRNA(Tyr) deacylase"/>
    <property type="match status" value="1"/>
</dbReference>
<dbReference type="PANTHER" id="PTHR10472">
    <property type="entry name" value="D-TYROSYL-TRNA TYR DEACYLASE"/>
    <property type="match status" value="1"/>
</dbReference>
<accession>A0ABY0IEF0</accession>
<comment type="subunit">
    <text evidence="2">Homodimer.</text>
</comment>
<protein>
    <recommendedName>
        <fullName evidence="2">D-aminoacyl-tRNA deacylase</fullName>
        <shortName evidence="2">DTD</shortName>
        <ecNumber evidence="2">3.1.1.96</ecNumber>
    </recommendedName>
    <alternativeName>
        <fullName evidence="2">Gly-tRNA(Ala) deacylase</fullName>
        <ecNumber evidence="2">3.1.1.-</ecNumber>
    </alternativeName>
</protein>
<comment type="caution">
    <text evidence="3">The sequence shown here is derived from an EMBL/GenBank/DDBJ whole genome shotgun (WGS) entry which is preliminary data.</text>
</comment>
<dbReference type="InterPro" id="IPR023509">
    <property type="entry name" value="DTD-like_sf"/>
</dbReference>
<sequence>MKIVVQRVSSSQVKVNNKIVGQIEKGLNLLVCIEHDDTMQTLKKAADKIVALRIFSDESGRMNKSVVDIEGSILAVSQFTLSWNGKKGNRPSFDGSAKPEVAQNLFNEFVKLLNEKVPVETGIFGESMAVVINNDGPVTFHIEF</sequence>
<keyword evidence="2 3" id="KW-0378">Hydrolase</keyword>